<feature type="transmembrane region" description="Helical" evidence="12">
    <location>
        <begin position="27"/>
        <end position="42"/>
    </location>
</feature>
<dbReference type="SUPFAM" id="SSF56645">
    <property type="entry name" value="Acyl-CoA dehydrogenase NM domain-like"/>
    <property type="match status" value="1"/>
</dbReference>
<dbReference type="CDD" id="cd00567">
    <property type="entry name" value="ACAD"/>
    <property type="match status" value="1"/>
</dbReference>
<keyword evidence="7" id="KW-0285">Flavoprotein</keyword>
<dbReference type="NCBIfam" id="NF007000">
    <property type="entry name" value="PRK09463.1"/>
    <property type="match status" value="1"/>
</dbReference>
<evidence type="ECO:0000256" key="9">
    <source>
        <dbReference type="ARBA" id="ARBA00023002"/>
    </source>
</evidence>
<reference evidence="16 17" key="1">
    <citation type="submission" date="2021-02" db="EMBL/GenBank/DDBJ databases">
        <title>Taxonomically Unique Crown Gall-Associated Xanthomonas Stains Have Deficiency in Virulence Repertories.</title>
        <authorList>
            <person name="Mafakheri H."/>
            <person name="Taghavi S.M."/>
            <person name="Dimkic I."/>
            <person name="Nemanja K."/>
            <person name="Osdaghi E."/>
        </authorList>
    </citation>
    <scope>NUCLEOTIDE SEQUENCE [LARGE SCALE GENOMIC DNA]</scope>
    <source>
        <strain evidence="16 17">FX4</strain>
    </source>
</reference>
<evidence type="ECO:0000256" key="11">
    <source>
        <dbReference type="ARBA" id="ARBA00049247"/>
    </source>
</evidence>
<comment type="pathway">
    <text evidence="2">Lipid metabolism; fatty acid beta-oxidation.</text>
</comment>
<dbReference type="PANTHER" id="PTHR48083:SF18">
    <property type="entry name" value="ACYL-COENZYME A DEHYDROGENASE"/>
    <property type="match status" value="1"/>
</dbReference>
<dbReference type="NCBIfam" id="NF009586">
    <property type="entry name" value="PRK13026.1"/>
    <property type="match status" value="1"/>
</dbReference>
<feature type="domain" description="Acyl-CoA dehydrogenase C-terminal bacterial-type" evidence="15">
    <location>
        <begin position="518"/>
        <end position="801"/>
    </location>
</feature>
<dbReference type="EC" id="1.3.8.7" evidence="4"/>
<dbReference type="SUPFAM" id="SSF47203">
    <property type="entry name" value="Acyl-CoA dehydrogenase C-terminal domain-like"/>
    <property type="match status" value="1"/>
</dbReference>
<dbReference type="InterPro" id="IPR036250">
    <property type="entry name" value="AcylCo_DH-like_C"/>
</dbReference>
<evidence type="ECO:0000256" key="1">
    <source>
        <dbReference type="ARBA" id="ARBA00001974"/>
    </source>
</evidence>
<proteinExistence type="inferred from homology"/>
<keyword evidence="12" id="KW-0812">Transmembrane</keyword>
<dbReference type="Gene3D" id="1.10.540.10">
    <property type="entry name" value="Acyl-CoA dehydrogenase/oxidase, N-terminal domain"/>
    <property type="match status" value="1"/>
</dbReference>
<evidence type="ECO:0000256" key="10">
    <source>
        <dbReference type="ARBA" id="ARBA00047882"/>
    </source>
</evidence>
<evidence type="ECO:0000256" key="7">
    <source>
        <dbReference type="ARBA" id="ARBA00022630"/>
    </source>
</evidence>
<dbReference type="InterPro" id="IPR046373">
    <property type="entry name" value="Acyl-CoA_Oxase/DH_mid-dom_sf"/>
</dbReference>
<evidence type="ECO:0000256" key="3">
    <source>
        <dbReference type="ARBA" id="ARBA00009347"/>
    </source>
</evidence>
<dbReference type="PANTHER" id="PTHR48083">
    <property type="entry name" value="MEDIUM-CHAIN SPECIFIC ACYL-COA DEHYDROGENASE, MITOCHONDRIAL-RELATED"/>
    <property type="match status" value="1"/>
</dbReference>
<dbReference type="InterPro" id="IPR009100">
    <property type="entry name" value="AcylCoA_DH/oxidase_NM_dom_sf"/>
</dbReference>
<dbReference type="InterPro" id="IPR015396">
    <property type="entry name" value="FadE_C"/>
</dbReference>
<dbReference type="Gene3D" id="2.40.110.10">
    <property type="entry name" value="Butyryl-CoA Dehydrogenase, subunit A, domain 2"/>
    <property type="match status" value="1"/>
</dbReference>
<dbReference type="Pfam" id="PF00441">
    <property type="entry name" value="Acyl-CoA_dh_1"/>
    <property type="match status" value="1"/>
</dbReference>
<keyword evidence="17" id="KW-1185">Reference proteome</keyword>
<keyword evidence="8" id="KW-0274">FAD</keyword>
<gene>
    <name evidence="16" type="ORF">JR064_06000</name>
</gene>
<evidence type="ECO:0000313" key="16">
    <source>
        <dbReference type="EMBL" id="MBN6101715.1"/>
    </source>
</evidence>
<dbReference type="Proteomes" id="UP000695802">
    <property type="component" value="Unassembled WGS sequence"/>
</dbReference>
<comment type="caution">
    <text evidence="16">The sequence shown here is derived from an EMBL/GenBank/DDBJ whole genome shotgun (WGS) entry which is preliminary data.</text>
</comment>
<evidence type="ECO:0000313" key="17">
    <source>
        <dbReference type="Proteomes" id="UP000695802"/>
    </source>
</evidence>
<dbReference type="Pfam" id="PF02771">
    <property type="entry name" value="Acyl-CoA_dh_N"/>
    <property type="match status" value="1"/>
</dbReference>
<protein>
    <recommendedName>
        <fullName evidence="6">Acyl-coenzyme A dehydrogenase</fullName>
        <ecNumber evidence="4">1.3.8.7</ecNumber>
        <ecNumber evidence="5">1.3.8.8</ecNumber>
    </recommendedName>
</protein>
<evidence type="ECO:0000256" key="2">
    <source>
        <dbReference type="ARBA" id="ARBA00005005"/>
    </source>
</evidence>
<dbReference type="EMBL" id="JAFIWB010000004">
    <property type="protein sequence ID" value="MBN6101715.1"/>
    <property type="molecule type" value="Genomic_DNA"/>
</dbReference>
<evidence type="ECO:0000256" key="6">
    <source>
        <dbReference type="ARBA" id="ARBA00020144"/>
    </source>
</evidence>
<dbReference type="Pfam" id="PF09317">
    <property type="entry name" value="ACDH_C"/>
    <property type="match status" value="1"/>
</dbReference>
<feature type="domain" description="Acyl-CoA dehydrogenase/oxidase N-terminal" evidence="14">
    <location>
        <begin position="143"/>
        <end position="236"/>
    </location>
</feature>
<dbReference type="RefSeq" id="WP_191826542.1">
    <property type="nucleotide sequence ID" value="NZ_JACSQX010000013.1"/>
</dbReference>
<keyword evidence="12" id="KW-0472">Membrane</keyword>
<sequence length="826" mass="89615">MSIVAPFLVLLLAGAFAAYHRMRLAVWAALSATLLVACWLLGASHTATIVAAVLLALVAVPLLLPFVRKPLLTAPMLKVFRKVLPPLSQTERIALETGSVGFEGELFTGDPDWQKLLDYPKPQLTAEEQAFLDGPVEELCRMTNDWEITHVHADLPPELWSFVKKHKFFGMIIPKEYGGLGFSALAHHKVIQKIASVSSVVSSTVGVPNSLGPGELLLHYGSKEQKDYYLPRLAVGQEVPCFGLTGPFAGSDATSIPDYGIVCKGEWNGANVLGVKLTFDKRYITLAPVATLVGLAFRMYDPDGLIGDTKDIGITLALLPRETPGVEIGRRHFPLNSPFQNGPIHGREVFIPLSQLIGGVDMVGKGWNMLNECLAVGRSITLPSTASGGAKYGAIVTGAYARIRKQFGLSVGRFEGVEEALARIGGKAYAISALSQATAAAVDRGDVPSVPSAIAKYHCTTMSREVISDVMDVVGGKGIILGPRNFAGRSWQAAPIAITVEGANIMTRSLLIFGQGAILCHPWVMKEMKAAGNPDHKAGVDEFDRNLFGHIGFAISNAVRSLWFGLTAARIGAAPGDAYTRRFFRKLDRYSANLALMADVSMLMLGGKLKFKESLSGRLGDVLSHIYMTSAMLKRYHDDGAPATDQPLLAWAFHDSVHKIELALSAALRNFPIRPVGWLMWALIFPWGRRAEAPGDRLGHRVAALLMTPNEARDRLGQGVFLTPCENNPGGRIASYLTKAVLAEPVERKFLKALKSKGIEALDFASQLDEAVREGVLSADERRQLEELREITMDTISVDDFDADELRSASYYHRATAGDDHSREAA</sequence>
<comment type="cofactor">
    <cofactor evidence="1">
        <name>FAD</name>
        <dbReference type="ChEBI" id="CHEBI:57692"/>
    </cofactor>
</comment>
<evidence type="ECO:0000259" key="13">
    <source>
        <dbReference type="Pfam" id="PF00441"/>
    </source>
</evidence>
<name>A0ABS3B055_9XANT</name>
<keyword evidence="9" id="KW-0560">Oxidoreductase</keyword>
<evidence type="ECO:0000256" key="8">
    <source>
        <dbReference type="ARBA" id="ARBA00022827"/>
    </source>
</evidence>
<dbReference type="InterPro" id="IPR050741">
    <property type="entry name" value="Acyl-CoA_dehydrogenase"/>
</dbReference>
<comment type="catalytic activity">
    <reaction evidence="11">
        <text>a long-chain 2,3-saturated fatty acyl-CoA + oxidized [electron-transfer flavoprotein] + H(+) = a long-chain (2E)-enoyl-CoA + reduced [electron-transfer flavoprotein]</text>
        <dbReference type="Rhea" id="RHEA:17721"/>
        <dbReference type="Rhea" id="RHEA-COMP:10685"/>
        <dbReference type="Rhea" id="RHEA-COMP:10686"/>
        <dbReference type="ChEBI" id="CHEBI:15378"/>
        <dbReference type="ChEBI" id="CHEBI:57692"/>
        <dbReference type="ChEBI" id="CHEBI:58307"/>
        <dbReference type="ChEBI" id="CHEBI:83721"/>
        <dbReference type="ChEBI" id="CHEBI:83727"/>
        <dbReference type="EC" id="1.3.8.8"/>
    </reaction>
</comment>
<dbReference type="InterPro" id="IPR009075">
    <property type="entry name" value="AcylCo_DH/oxidase_C"/>
</dbReference>
<evidence type="ECO:0000256" key="4">
    <source>
        <dbReference type="ARBA" id="ARBA00012033"/>
    </source>
</evidence>
<comment type="similarity">
    <text evidence="3">Belongs to the acyl-CoA dehydrogenase family.</text>
</comment>
<dbReference type="InterPro" id="IPR013786">
    <property type="entry name" value="AcylCoA_DH/ox_N"/>
</dbReference>
<feature type="domain" description="Acyl-CoA dehydrogenase/oxidase C-terminal" evidence="13">
    <location>
        <begin position="364"/>
        <end position="509"/>
    </location>
</feature>
<accession>A0ABS3B055</accession>
<keyword evidence="12" id="KW-1133">Transmembrane helix</keyword>
<evidence type="ECO:0000259" key="15">
    <source>
        <dbReference type="Pfam" id="PF09317"/>
    </source>
</evidence>
<organism evidence="16 17">
    <name type="scientific">Xanthomonas bonasiae</name>
    <dbReference type="NCBI Taxonomy" id="2810351"/>
    <lineage>
        <taxon>Bacteria</taxon>
        <taxon>Pseudomonadati</taxon>
        <taxon>Pseudomonadota</taxon>
        <taxon>Gammaproteobacteria</taxon>
        <taxon>Lysobacterales</taxon>
        <taxon>Lysobacteraceae</taxon>
        <taxon>Xanthomonas</taxon>
    </lineage>
</organism>
<dbReference type="EC" id="1.3.8.8" evidence="5"/>
<dbReference type="InterPro" id="IPR037069">
    <property type="entry name" value="AcylCoA_DH/ox_N_sf"/>
</dbReference>
<feature type="transmembrane region" description="Helical" evidence="12">
    <location>
        <begin position="49"/>
        <end position="67"/>
    </location>
</feature>
<evidence type="ECO:0000256" key="12">
    <source>
        <dbReference type="SAM" id="Phobius"/>
    </source>
</evidence>
<comment type="catalytic activity">
    <reaction evidence="10">
        <text>a medium-chain 2,3-saturated fatty acyl-CoA + oxidized [electron-transfer flavoprotein] + H(+) = a medium-chain (2E)-enoyl-CoA + reduced [electron-transfer flavoprotein]</text>
        <dbReference type="Rhea" id="RHEA:14477"/>
        <dbReference type="Rhea" id="RHEA-COMP:10685"/>
        <dbReference type="Rhea" id="RHEA-COMP:10686"/>
        <dbReference type="ChEBI" id="CHEBI:15378"/>
        <dbReference type="ChEBI" id="CHEBI:57692"/>
        <dbReference type="ChEBI" id="CHEBI:58307"/>
        <dbReference type="ChEBI" id="CHEBI:83723"/>
        <dbReference type="ChEBI" id="CHEBI:83726"/>
        <dbReference type="EC" id="1.3.8.7"/>
    </reaction>
</comment>
<evidence type="ECO:0000256" key="5">
    <source>
        <dbReference type="ARBA" id="ARBA00012040"/>
    </source>
</evidence>
<dbReference type="Gene3D" id="1.20.140.10">
    <property type="entry name" value="Butyryl-CoA Dehydrogenase, subunit A, domain 3"/>
    <property type="match status" value="1"/>
</dbReference>
<evidence type="ECO:0000259" key="14">
    <source>
        <dbReference type="Pfam" id="PF02771"/>
    </source>
</evidence>